<reference evidence="1 2" key="1">
    <citation type="submission" date="2010-02" db="EMBL/GenBank/DDBJ databases">
        <authorList>
            <person name="Weinstock G."/>
            <person name="Sodergren E."/>
            <person name="Clifton S."/>
            <person name="Fulton L."/>
            <person name="Fulton B."/>
            <person name="Courtney L."/>
            <person name="Fronick C."/>
            <person name="Harrison M."/>
            <person name="Strong C."/>
            <person name="Farmer C."/>
            <person name="Delahaunty K."/>
            <person name="Markovic C."/>
            <person name="Hall O."/>
            <person name="Minx P."/>
            <person name="Tomlinson C."/>
            <person name="Mitreva M."/>
            <person name="Nelson J."/>
            <person name="Hou S."/>
            <person name="Wollam A."/>
            <person name="Pepin K.H."/>
            <person name="Johnson M."/>
            <person name="Bhonagiri V."/>
            <person name="Zhang X."/>
            <person name="Suruliraj S."/>
            <person name="Warren W."/>
            <person name="Chinwalla A."/>
            <person name="Mardis E.R."/>
            <person name="Wilson R.K."/>
        </authorList>
    </citation>
    <scope>NUCLEOTIDE SEQUENCE [LARGE SCALE GENOMIC DNA]</scope>
    <source>
        <strain evidence="1 2">ATCC 33693</strain>
    </source>
</reference>
<accession>D4CXR0</accession>
<comment type="caution">
    <text evidence="1">The sequence shown here is derived from an EMBL/GenBank/DDBJ whole genome shotgun (WGS) entry which is preliminary data.</text>
</comment>
<dbReference type="GeneID" id="78420419"/>
<dbReference type="Proteomes" id="UP000003748">
    <property type="component" value="Unassembled WGS sequence"/>
</dbReference>
<dbReference type="HOGENOM" id="CLU_2167309_0_0_0"/>
<gene>
    <name evidence="1" type="ORF">FUSPEROL_02257</name>
</gene>
<organism evidence="1 2">
    <name type="scientific">Fusobacterium periodonticum ATCC 33693</name>
    <dbReference type="NCBI Taxonomy" id="546275"/>
    <lineage>
        <taxon>Bacteria</taxon>
        <taxon>Fusobacteriati</taxon>
        <taxon>Fusobacteriota</taxon>
        <taxon>Fusobacteriia</taxon>
        <taxon>Fusobacteriales</taxon>
        <taxon>Fusobacteriaceae</taxon>
        <taxon>Fusobacterium</taxon>
    </lineage>
</organism>
<dbReference type="STRING" id="546275.FUSPEROL_02257"/>
<protein>
    <submittedName>
        <fullName evidence="1">Uncharacterized protein</fullName>
    </submittedName>
</protein>
<evidence type="ECO:0000313" key="1">
    <source>
        <dbReference type="EMBL" id="EFE85899.1"/>
    </source>
</evidence>
<proteinExistence type="predicted"/>
<dbReference type="EMBL" id="ACJY01000101">
    <property type="protein sequence ID" value="EFE85899.1"/>
    <property type="molecule type" value="Genomic_DNA"/>
</dbReference>
<dbReference type="RefSeq" id="WP_005975201.1">
    <property type="nucleotide sequence ID" value="NZ_GG665898.1"/>
</dbReference>
<sequence length="110" mass="13003">MKINFEQLRKQKLDNDVIINLFESMYNEMNDNNYNKIRLNETAIIESIGINEFEIELKNEPISINDIFIVSKNGQIIVTPNFITKIEKNKVILSDARLKNKDEIFVTYKY</sequence>
<dbReference type="AlphaFoldDB" id="D4CXR0"/>
<evidence type="ECO:0000313" key="2">
    <source>
        <dbReference type="Proteomes" id="UP000003748"/>
    </source>
</evidence>
<name>D4CXR0_9FUSO</name>